<protein>
    <submittedName>
        <fullName evidence="7 8">Uncharacterized protein</fullName>
    </submittedName>
</protein>
<evidence type="ECO:0000313" key="7">
    <source>
        <dbReference type="WBParaSite" id="MBELARI_LOCUS11659"/>
    </source>
</evidence>
<accession>A0AAF3ECJ1</accession>
<feature type="transmembrane region" description="Helical" evidence="5">
    <location>
        <begin position="214"/>
        <end position="233"/>
    </location>
</feature>
<dbReference type="WBParaSite" id="MBELARI_LOCUS11659">
    <property type="protein sequence ID" value="MBELARI_LOCUS11659"/>
    <property type="gene ID" value="MBELARI_LOCUS11659"/>
</dbReference>
<sequence>MKSEKKCIDDFLTLGRYGFITILLIELVMIIVCGNFLFMVFGGADVKITQCDTEIPSNFTNSSTDFCASFEQQQCTSLTLDYEFYSINAEWLLICDEGQLVKQSTSYQMLGLIIGSVFWGRIADLYGRKVPMIICLIFCGSFGFASAFSPNLIVFTALRTIVSFFTIGAGVIANTFYGELLPSKHRLWLAFLLSWSPNFVIVAAIAYFTQTWRLLIVFISSISVPATLLIWYMSETPHFLMRRGKLTKAILTIQRFYRIDGKEVDMVKLKEVFFEEQKMDMENNEKSYSFLHLFCTPKFIGYSIALCFCCFELSIISYSMLFNLDKVSGSL</sequence>
<evidence type="ECO:0000313" key="6">
    <source>
        <dbReference type="Proteomes" id="UP000887575"/>
    </source>
</evidence>
<feature type="transmembrane region" description="Helical" evidence="5">
    <location>
        <begin position="154"/>
        <end position="176"/>
    </location>
</feature>
<evidence type="ECO:0000256" key="1">
    <source>
        <dbReference type="ARBA" id="ARBA00004141"/>
    </source>
</evidence>
<evidence type="ECO:0000256" key="2">
    <source>
        <dbReference type="ARBA" id="ARBA00022692"/>
    </source>
</evidence>
<dbReference type="PANTHER" id="PTHR24064">
    <property type="entry name" value="SOLUTE CARRIER FAMILY 22 MEMBER"/>
    <property type="match status" value="1"/>
</dbReference>
<dbReference type="Gene3D" id="1.20.1250.20">
    <property type="entry name" value="MFS general substrate transporter like domains"/>
    <property type="match status" value="1"/>
</dbReference>
<evidence type="ECO:0000256" key="3">
    <source>
        <dbReference type="ARBA" id="ARBA00022989"/>
    </source>
</evidence>
<keyword evidence="6" id="KW-1185">Reference proteome</keyword>
<keyword evidence="4 5" id="KW-0472">Membrane</keyword>
<dbReference type="Pfam" id="PF00083">
    <property type="entry name" value="Sugar_tr"/>
    <property type="match status" value="1"/>
</dbReference>
<dbReference type="InterPro" id="IPR036259">
    <property type="entry name" value="MFS_trans_sf"/>
</dbReference>
<name>A0AAF3ECJ1_9BILA</name>
<reference evidence="7 8" key="1">
    <citation type="submission" date="2024-02" db="UniProtKB">
        <authorList>
            <consortium name="WormBaseParasite"/>
        </authorList>
    </citation>
    <scope>IDENTIFICATION</scope>
</reference>
<keyword evidence="2 5" id="KW-0812">Transmembrane</keyword>
<dbReference type="GO" id="GO:0016020">
    <property type="term" value="C:membrane"/>
    <property type="evidence" value="ECO:0007669"/>
    <property type="project" value="UniProtKB-SubCell"/>
</dbReference>
<dbReference type="GO" id="GO:0022857">
    <property type="term" value="F:transmembrane transporter activity"/>
    <property type="evidence" value="ECO:0007669"/>
    <property type="project" value="InterPro"/>
</dbReference>
<feature type="transmembrane region" description="Helical" evidence="5">
    <location>
        <begin position="20"/>
        <end position="41"/>
    </location>
</feature>
<keyword evidence="3 5" id="KW-1133">Transmembrane helix</keyword>
<dbReference type="WBParaSite" id="MBELARI_LOCUS11671">
    <property type="protein sequence ID" value="MBELARI_LOCUS11671"/>
    <property type="gene ID" value="MBELARI_LOCUS11671"/>
</dbReference>
<evidence type="ECO:0000256" key="5">
    <source>
        <dbReference type="SAM" id="Phobius"/>
    </source>
</evidence>
<dbReference type="InterPro" id="IPR005828">
    <property type="entry name" value="MFS_sugar_transport-like"/>
</dbReference>
<proteinExistence type="predicted"/>
<dbReference type="SUPFAM" id="SSF103473">
    <property type="entry name" value="MFS general substrate transporter"/>
    <property type="match status" value="1"/>
</dbReference>
<comment type="subcellular location">
    <subcellularLocation>
        <location evidence="1">Membrane</location>
        <topology evidence="1">Multi-pass membrane protein</topology>
    </subcellularLocation>
</comment>
<feature type="transmembrane region" description="Helical" evidence="5">
    <location>
        <begin position="188"/>
        <end position="208"/>
    </location>
</feature>
<evidence type="ECO:0000256" key="4">
    <source>
        <dbReference type="ARBA" id="ARBA00023136"/>
    </source>
</evidence>
<dbReference type="Proteomes" id="UP000887575">
    <property type="component" value="Unassembled WGS sequence"/>
</dbReference>
<feature type="transmembrane region" description="Helical" evidence="5">
    <location>
        <begin position="130"/>
        <end position="148"/>
    </location>
</feature>
<feature type="transmembrane region" description="Helical" evidence="5">
    <location>
        <begin position="299"/>
        <end position="321"/>
    </location>
</feature>
<evidence type="ECO:0000313" key="8">
    <source>
        <dbReference type="WBParaSite" id="MBELARI_LOCUS11671"/>
    </source>
</evidence>
<organism evidence="6 8">
    <name type="scientific">Mesorhabditis belari</name>
    <dbReference type="NCBI Taxonomy" id="2138241"/>
    <lineage>
        <taxon>Eukaryota</taxon>
        <taxon>Metazoa</taxon>
        <taxon>Ecdysozoa</taxon>
        <taxon>Nematoda</taxon>
        <taxon>Chromadorea</taxon>
        <taxon>Rhabditida</taxon>
        <taxon>Rhabditina</taxon>
        <taxon>Rhabditomorpha</taxon>
        <taxon>Rhabditoidea</taxon>
        <taxon>Rhabditidae</taxon>
        <taxon>Mesorhabditinae</taxon>
        <taxon>Mesorhabditis</taxon>
    </lineage>
</organism>
<dbReference type="AlphaFoldDB" id="A0AAF3ECJ1"/>